<keyword evidence="2" id="KW-0862">Zinc</keyword>
<dbReference type="AlphaFoldDB" id="A0A9E9P3W5"/>
<reference evidence="2" key="1">
    <citation type="journal article" date="2022" name="Front. Microbiol.">
        <title>New perspectives on an old grouping: The genomic and phenotypic variability of Oxalobacter formigenes and the implications for calcium oxalate stone prevention.</title>
        <authorList>
            <person name="Chmiel J.A."/>
            <person name="Carr C."/>
            <person name="Stuivenberg G.A."/>
            <person name="Venema R."/>
            <person name="Chanyi R.M."/>
            <person name="Al K.F."/>
            <person name="Giguere D."/>
            <person name="Say H."/>
            <person name="Akouris P.P."/>
            <person name="Dominguez Romero S.A."/>
            <person name="Kwong A."/>
            <person name="Tai V."/>
            <person name="Koval S.F."/>
            <person name="Razvi H."/>
            <person name="Bjazevic J."/>
            <person name="Burton J.P."/>
        </authorList>
    </citation>
    <scope>NUCLEOTIDE SEQUENCE</scope>
    <source>
        <strain evidence="2">WoOx3</strain>
    </source>
</reference>
<dbReference type="Gene3D" id="2.60.260.40">
    <property type="entry name" value="q5lls5 like domains"/>
    <property type="match status" value="1"/>
</dbReference>
<dbReference type="EMBL" id="CP098242">
    <property type="protein sequence ID" value="WAW10483.1"/>
    <property type="molecule type" value="Genomic_DNA"/>
</dbReference>
<evidence type="ECO:0000259" key="1">
    <source>
        <dbReference type="Pfam" id="PF10276"/>
    </source>
</evidence>
<dbReference type="GO" id="GO:0008270">
    <property type="term" value="F:zinc ion binding"/>
    <property type="evidence" value="ECO:0007669"/>
    <property type="project" value="UniProtKB-KW"/>
</dbReference>
<dbReference type="Pfam" id="PF10276">
    <property type="entry name" value="zf-CHCC"/>
    <property type="match status" value="1"/>
</dbReference>
<proteinExistence type="predicted"/>
<evidence type="ECO:0000313" key="3">
    <source>
        <dbReference type="Proteomes" id="UP001156215"/>
    </source>
</evidence>
<name>A0A9E9P3W5_9BURK</name>
<feature type="domain" description="Zinc finger CHCC-type" evidence="1">
    <location>
        <begin position="34"/>
        <end position="58"/>
    </location>
</feature>
<keyword evidence="3" id="KW-1185">Reference proteome</keyword>
<dbReference type="KEGG" id="ovb:NB640_02150"/>
<accession>A0A9E9P3W5</accession>
<dbReference type="RefSeq" id="WP_269309499.1">
    <property type="nucleotide sequence ID" value="NZ_CP098242.1"/>
</dbReference>
<protein>
    <submittedName>
        <fullName evidence="2">Zinc-finger domain-containing protein</fullName>
    </submittedName>
</protein>
<dbReference type="Proteomes" id="UP001156215">
    <property type="component" value="Chromosome"/>
</dbReference>
<gene>
    <name evidence="2" type="ORF">NB640_02150</name>
</gene>
<evidence type="ECO:0000313" key="2">
    <source>
        <dbReference type="EMBL" id="WAW10483.1"/>
    </source>
</evidence>
<keyword evidence="2" id="KW-0863">Zinc-finger</keyword>
<sequence>MEDADKNLLPYRIIELNNPKLPITCPNSETPVVFMHPRVYLEPNANGTCRCPYCSTLYIIRSLIV</sequence>
<organism evidence="2 3">
    <name type="scientific">Oxalobacter vibrioformis</name>
    <dbReference type="NCBI Taxonomy" id="933080"/>
    <lineage>
        <taxon>Bacteria</taxon>
        <taxon>Pseudomonadati</taxon>
        <taxon>Pseudomonadota</taxon>
        <taxon>Betaproteobacteria</taxon>
        <taxon>Burkholderiales</taxon>
        <taxon>Oxalobacteraceae</taxon>
        <taxon>Oxalobacter</taxon>
    </lineage>
</organism>
<keyword evidence="2" id="KW-0479">Metal-binding</keyword>
<dbReference type="InterPro" id="IPR019401">
    <property type="entry name" value="Znf_CHCC"/>
</dbReference>